<dbReference type="KEGG" id="vg:55002000"/>
<name>A0A385EHD5_9CAUD</name>
<sequence>MNVPNFTIEGRPYLGEDKTFEEQRKLRLHDSIDEYLNEGEPDVDQFYKDLREGIQSLIDYHDKMKQKAQDGMDAILGHRPIAELDQIPDLPKGNRL</sequence>
<reference evidence="1" key="2">
    <citation type="submission" date="2018-05" db="EMBL/GenBank/DDBJ databases">
        <authorList>
            <person name="Lanie J.A."/>
            <person name="Ng W.-L."/>
            <person name="Kazmierczak K.M."/>
            <person name="Andrzejewski T.M."/>
            <person name="Davidsen T.M."/>
            <person name="Wayne K.J."/>
            <person name="Tettelin H."/>
            <person name="Glass J.I."/>
            <person name="Rusch D."/>
            <person name="Podicherti R."/>
            <person name="Tsui H.-C.T."/>
            <person name="Winkler M.E."/>
        </authorList>
    </citation>
    <scope>NUCLEOTIDE SEQUENCE [LARGE SCALE GENOMIC DNA]</scope>
</reference>
<evidence type="ECO:0000313" key="1">
    <source>
        <dbReference type="EMBL" id="AXQ70417.1"/>
    </source>
</evidence>
<dbReference type="EMBL" id="MH412654">
    <property type="protein sequence ID" value="AXQ70417.1"/>
    <property type="molecule type" value="Genomic_DNA"/>
</dbReference>
<dbReference type="RefSeq" id="YP_009810978.1">
    <property type="nucleotide sequence ID" value="NC_048049.1"/>
</dbReference>
<dbReference type="EMBL" id="MH412654">
    <property type="protein sequence ID" value="AXQ70619.1"/>
    <property type="molecule type" value="Genomic_DNA"/>
</dbReference>
<dbReference type="Proteomes" id="UP000257648">
    <property type="component" value="Segment"/>
</dbReference>
<dbReference type="GeneID" id="55001798"/>
<dbReference type="RefSeq" id="YP_009810776.1">
    <property type="nucleotide sequence ID" value="NC_048049.1"/>
</dbReference>
<protein>
    <submittedName>
        <fullName evidence="1">Uncharacterized protein</fullName>
    </submittedName>
</protein>
<keyword evidence="2" id="KW-1185">Reference proteome</keyword>
<organism evidence="1 2">
    <name type="scientific">Synechococcus phage S-T4</name>
    <dbReference type="NCBI Taxonomy" id="2268578"/>
    <lineage>
        <taxon>Viruses</taxon>
        <taxon>Duplodnaviria</taxon>
        <taxon>Heunggongvirae</taxon>
        <taxon>Uroviricota</taxon>
        <taxon>Caudoviricetes</taxon>
        <taxon>Pantevenvirales</taxon>
        <taxon>Kyanoviridae</taxon>
        <taxon>Tamkungvirus</taxon>
        <taxon>Tamkungvirus ST4</taxon>
    </lineage>
</organism>
<dbReference type="KEGG" id="vg:55001798"/>
<dbReference type="GeneID" id="55002000"/>
<evidence type="ECO:0000313" key="2">
    <source>
        <dbReference type="Proteomes" id="UP000257648"/>
    </source>
</evidence>
<reference evidence="2" key="1">
    <citation type="submission" date="2018-05" db="EMBL/GenBank/DDBJ databases">
        <authorList>
            <person name="You S."/>
        </authorList>
    </citation>
    <scope>NUCLEOTIDE SEQUENCE [LARGE SCALE GENOMIC DNA]</scope>
</reference>
<accession>A0A385EHD5</accession>
<proteinExistence type="predicted"/>